<protein>
    <submittedName>
        <fullName evidence="1">Uncharacterized protein</fullName>
    </submittedName>
</protein>
<sequence length="91" mass="10589">MIFIKMTTKLMSRRGSLMYWQALIRPTIWPLGEFLLPVWWSFSSVHPLGARKRSSFRTANAFANSSRPFINVQKAIVLCDALSYKIIRLRV</sequence>
<dbReference type="Proteomes" id="UP000467841">
    <property type="component" value="Unassembled WGS sequence"/>
</dbReference>
<gene>
    <name evidence="1" type="ORF">MERR_LOCUS33431</name>
</gene>
<evidence type="ECO:0000313" key="1">
    <source>
        <dbReference type="EMBL" id="CAA7046196.1"/>
    </source>
</evidence>
<proteinExistence type="predicted"/>
<dbReference type="OrthoDB" id="10270902at2759"/>
<name>A0A6D2JWK4_9BRAS</name>
<reference evidence="1" key="1">
    <citation type="submission" date="2020-01" db="EMBL/GenBank/DDBJ databases">
        <authorList>
            <person name="Mishra B."/>
        </authorList>
    </citation>
    <scope>NUCLEOTIDE SEQUENCE [LARGE SCALE GENOMIC DNA]</scope>
</reference>
<organism evidence="1 2">
    <name type="scientific">Microthlaspi erraticum</name>
    <dbReference type="NCBI Taxonomy" id="1685480"/>
    <lineage>
        <taxon>Eukaryota</taxon>
        <taxon>Viridiplantae</taxon>
        <taxon>Streptophyta</taxon>
        <taxon>Embryophyta</taxon>
        <taxon>Tracheophyta</taxon>
        <taxon>Spermatophyta</taxon>
        <taxon>Magnoliopsida</taxon>
        <taxon>eudicotyledons</taxon>
        <taxon>Gunneridae</taxon>
        <taxon>Pentapetalae</taxon>
        <taxon>rosids</taxon>
        <taxon>malvids</taxon>
        <taxon>Brassicales</taxon>
        <taxon>Brassicaceae</taxon>
        <taxon>Coluteocarpeae</taxon>
        <taxon>Microthlaspi</taxon>
    </lineage>
</organism>
<dbReference type="EMBL" id="CACVBM020001340">
    <property type="protein sequence ID" value="CAA7046196.1"/>
    <property type="molecule type" value="Genomic_DNA"/>
</dbReference>
<evidence type="ECO:0000313" key="2">
    <source>
        <dbReference type="Proteomes" id="UP000467841"/>
    </source>
</evidence>
<comment type="caution">
    <text evidence="1">The sequence shown here is derived from an EMBL/GenBank/DDBJ whole genome shotgun (WGS) entry which is preliminary data.</text>
</comment>
<accession>A0A6D2JWK4</accession>
<keyword evidence="2" id="KW-1185">Reference proteome</keyword>
<dbReference type="AlphaFoldDB" id="A0A6D2JWK4"/>